<organism evidence="3 4">
    <name type="scientific">Oleoguttula mirabilis</name>
    <dbReference type="NCBI Taxonomy" id="1507867"/>
    <lineage>
        <taxon>Eukaryota</taxon>
        <taxon>Fungi</taxon>
        <taxon>Dikarya</taxon>
        <taxon>Ascomycota</taxon>
        <taxon>Pezizomycotina</taxon>
        <taxon>Dothideomycetes</taxon>
        <taxon>Dothideomycetidae</taxon>
        <taxon>Mycosphaerellales</taxon>
        <taxon>Teratosphaeriaceae</taxon>
        <taxon>Oleoguttula</taxon>
    </lineage>
</organism>
<gene>
    <name evidence="3" type="ORF">LTR36_003060</name>
</gene>
<keyword evidence="2" id="KW-0812">Transmembrane</keyword>
<keyword evidence="2" id="KW-0472">Membrane</keyword>
<dbReference type="Proteomes" id="UP001324427">
    <property type="component" value="Unassembled WGS sequence"/>
</dbReference>
<evidence type="ECO:0000256" key="1">
    <source>
        <dbReference type="SAM" id="MobiDB-lite"/>
    </source>
</evidence>
<keyword evidence="2" id="KW-1133">Transmembrane helix</keyword>
<comment type="caution">
    <text evidence="3">The sequence shown here is derived from an EMBL/GenBank/DDBJ whole genome shotgun (WGS) entry which is preliminary data.</text>
</comment>
<protein>
    <submittedName>
        <fullName evidence="3">Uncharacterized protein</fullName>
    </submittedName>
</protein>
<feature type="region of interest" description="Disordered" evidence="1">
    <location>
        <begin position="77"/>
        <end position="96"/>
    </location>
</feature>
<evidence type="ECO:0000256" key="2">
    <source>
        <dbReference type="SAM" id="Phobius"/>
    </source>
</evidence>
<proteinExistence type="predicted"/>
<sequence length="133" mass="13889">MNLDARSSAAGSAPAEPSSSASAGTTPARLAFSAWMGTMPARPEGMSAVESTEHVESFTVYLPKPITSDQAFAFIDGRDMPRPTSPSTAHDASGTFEDAGSLDAHPALSALRLAFMIFISGTLGFLRILLLLN</sequence>
<reference evidence="3 4" key="1">
    <citation type="submission" date="2021-11" db="EMBL/GenBank/DDBJ databases">
        <title>Black yeast isolated from Biological Soil Crust.</title>
        <authorList>
            <person name="Kurbessoian T."/>
        </authorList>
    </citation>
    <scope>NUCLEOTIDE SEQUENCE [LARGE SCALE GENOMIC DNA]</scope>
    <source>
        <strain evidence="3 4">CCFEE 5522</strain>
    </source>
</reference>
<evidence type="ECO:0000313" key="3">
    <source>
        <dbReference type="EMBL" id="KAK4550093.1"/>
    </source>
</evidence>
<feature type="compositionally biased region" description="Low complexity" evidence="1">
    <location>
        <begin position="7"/>
        <end position="25"/>
    </location>
</feature>
<keyword evidence="4" id="KW-1185">Reference proteome</keyword>
<accession>A0AAV9JWU9</accession>
<feature type="region of interest" description="Disordered" evidence="1">
    <location>
        <begin position="1"/>
        <end position="25"/>
    </location>
</feature>
<dbReference type="EMBL" id="JAVFHQ010000002">
    <property type="protein sequence ID" value="KAK4550093.1"/>
    <property type="molecule type" value="Genomic_DNA"/>
</dbReference>
<evidence type="ECO:0000313" key="4">
    <source>
        <dbReference type="Proteomes" id="UP001324427"/>
    </source>
</evidence>
<feature type="transmembrane region" description="Helical" evidence="2">
    <location>
        <begin position="110"/>
        <end position="132"/>
    </location>
</feature>
<name>A0AAV9JWU9_9PEZI</name>
<dbReference type="AlphaFoldDB" id="A0AAV9JWU9"/>